<evidence type="ECO:0000313" key="1">
    <source>
        <dbReference type="EMBL" id="KAK9085616.1"/>
    </source>
</evidence>
<accession>A0AAP0E2U3</accession>
<name>A0AAP0E2U3_9MAGN</name>
<protein>
    <submittedName>
        <fullName evidence="1">Uncharacterized protein</fullName>
    </submittedName>
</protein>
<gene>
    <name evidence="1" type="ORF">Sjap_026027</name>
</gene>
<dbReference type="Proteomes" id="UP001417504">
    <property type="component" value="Unassembled WGS sequence"/>
</dbReference>
<proteinExistence type="predicted"/>
<dbReference type="EMBL" id="JBBNAE010000011">
    <property type="protein sequence ID" value="KAK9085616.1"/>
    <property type="molecule type" value="Genomic_DNA"/>
</dbReference>
<keyword evidence="2" id="KW-1185">Reference proteome</keyword>
<reference evidence="1 2" key="1">
    <citation type="submission" date="2024-01" db="EMBL/GenBank/DDBJ databases">
        <title>Genome assemblies of Stephania.</title>
        <authorList>
            <person name="Yang L."/>
        </authorList>
    </citation>
    <scope>NUCLEOTIDE SEQUENCE [LARGE SCALE GENOMIC DNA]</scope>
    <source>
        <strain evidence="1">QJT</strain>
        <tissue evidence="1">Leaf</tissue>
    </source>
</reference>
<organism evidence="1 2">
    <name type="scientific">Stephania japonica</name>
    <dbReference type="NCBI Taxonomy" id="461633"/>
    <lineage>
        <taxon>Eukaryota</taxon>
        <taxon>Viridiplantae</taxon>
        <taxon>Streptophyta</taxon>
        <taxon>Embryophyta</taxon>
        <taxon>Tracheophyta</taxon>
        <taxon>Spermatophyta</taxon>
        <taxon>Magnoliopsida</taxon>
        <taxon>Ranunculales</taxon>
        <taxon>Menispermaceae</taxon>
        <taxon>Menispermoideae</taxon>
        <taxon>Cissampelideae</taxon>
        <taxon>Stephania</taxon>
    </lineage>
</organism>
<evidence type="ECO:0000313" key="2">
    <source>
        <dbReference type="Proteomes" id="UP001417504"/>
    </source>
</evidence>
<sequence length="140" mass="15518">MVDEKPYLASDALGLERIGMEHLFNIPYDRREANGGRQCCQVGCGMVKSRTTNRLWARTDADCGSDQSLSCCYARDDIVVATVVRRCTVRRASGTCTFSALACRLLVQPILKHRPRSLTCIRVNGRVNPYGVRKLIGGIP</sequence>
<comment type="caution">
    <text evidence="1">The sequence shown here is derived from an EMBL/GenBank/DDBJ whole genome shotgun (WGS) entry which is preliminary data.</text>
</comment>
<dbReference type="AlphaFoldDB" id="A0AAP0E2U3"/>